<gene>
    <name evidence="2" type="ORF">CYJ26_10285</name>
</gene>
<reference evidence="2 3" key="1">
    <citation type="submission" date="2017-12" db="EMBL/GenBank/DDBJ databases">
        <title>Phylogenetic diversity of female urinary microbiome.</title>
        <authorList>
            <person name="Thomas-White K."/>
            <person name="Wolfe A.J."/>
        </authorList>
    </citation>
    <scope>NUCLEOTIDE SEQUENCE [LARGE SCALE GENOMIC DNA]</scope>
    <source>
        <strain evidence="2 3">UMB0319</strain>
    </source>
</reference>
<proteinExistence type="inferred from homology"/>
<dbReference type="NCBIfam" id="TIGR01552">
    <property type="entry name" value="phd_fam"/>
    <property type="match status" value="1"/>
</dbReference>
<dbReference type="InterPro" id="IPR036165">
    <property type="entry name" value="YefM-like_sf"/>
</dbReference>
<evidence type="ECO:0000256" key="1">
    <source>
        <dbReference type="ARBA" id="ARBA00009981"/>
    </source>
</evidence>
<accession>A0A2I1KQM4</accession>
<organism evidence="2 3">
    <name type="scientific">Actinomyces urogenitalis</name>
    <dbReference type="NCBI Taxonomy" id="103621"/>
    <lineage>
        <taxon>Bacteria</taxon>
        <taxon>Bacillati</taxon>
        <taxon>Actinomycetota</taxon>
        <taxon>Actinomycetes</taxon>
        <taxon>Actinomycetales</taxon>
        <taxon>Actinomycetaceae</taxon>
        <taxon>Actinomyces</taxon>
    </lineage>
</organism>
<evidence type="ECO:0000313" key="3">
    <source>
        <dbReference type="Proteomes" id="UP000234778"/>
    </source>
</evidence>
<comment type="similarity">
    <text evidence="1">Belongs to the phD/YefM antitoxin family.</text>
</comment>
<dbReference type="EMBL" id="PKHA01000017">
    <property type="protein sequence ID" value="PKY97920.1"/>
    <property type="molecule type" value="Genomic_DNA"/>
</dbReference>
<evidence type="ECO:0000313" key="2">
    <source>
        <dbReference type="EMBL" id="PKY97920.1"/>
    </source>
</evidence>
<dbReference type="AlphaFoldDB" id="A0A2I1KQM4"/>
<comment type="caution">
    <text evidence="2">The sequence shown here is derived from an EMBL/GenBank/DDBJ whole genome shotgun (WGS) entry which is preliminary data.</text>
</comment>
<sequence>MVKEAMVRKRTAKKSMKHINIGDLGRGQASKLLKEVADGDDVAYVLRYGKPLVVVMSHERYERLMEDGVDPNEH</sequence>
<dbReference type="Gene3D" id="3.40.1620.10">
    <property type="entry name" value="YefM-like domain"/>
    <property type="match status" value="1"/>
</dbReference>
<protein>
    <submittedName>
        <fullName evidence="2">Type II toxin-antitoxin system Phd/YefM family antitoxin</fullName>
    </submittedName>
</protein>
<dbReference type="Proteomes" id="UP000234778">
    <property type="component" value="Unassembled WGS sequence"/>
</dbReference>
<dbReference type="SUPFAM" id="SSF143120">
    <property type="entry name" value="YefM-like"/>
    <property type="match status" value="1"/>
</dbReference>
<name>A0A2I1KQM4_9ACTO</name>